<proteinExistence type="inferred from homology"/>
<dbReference type="STRING" id="5539.A0A3E2HM77"/>
<accession>A0A3E2HM77</accession>
<dbReference type="Proteomes" id="UP000258309">
    <property type="component" value="Unassembled WGS sequence"/>
</dbReference>
<dbReference type="EMBL" id="NCSJ02000020">
    <property type="protein sequence ID" value="RFU34504.1"/>
    <property type="molecule type" value="Genomic_DNA"/>
</dbReference>
<feature type="non-terminal residue" evidence="5">
    <location>
        <position position="1"/>
    </location>
</feature>
<dbReference type="Gene3D" id="3.40.140.10">
    <property type="entry name" value="Cytidine Deaminase, domain 2"/>
    <property type="match status" value="1"/>
</dbReference>
<comment type="subcellular location">
    <subcellularLocation>
        <location evidence="2">Cytoplasm</location>
    </subcellularLocation>
    <subcellularLocation>
        <location evidence="2">Nucleus</location>
    </subcellularLocation>
</comment>
<dbReference type="GO" id="GO:0005737">
    <property type="term" value="C:cytoplasm"/>
    <property type="evidence" value="ECO:0007669"/>
    <property type="project" value="UniProtKB-SubCell"/>
</dbReference>
<dbReference type="InterPro" id="IPR000555">
    <property type="entry name" value="JAMM/MPN+_dom"/>
</dbReference>
<feature type="domain" description="MPN" evidence="4">
    <location>
        <begin position="22"/>
        <end position="165"/>
    </location>
</feature>
<dbReference type="InterPro" id="IPR037518">
    <property type="entry name" value="MPN"/>
</dbReference>
<dbReference type="PANTHER" id="PTHR10540:SF8">
    <property type="entry name" value="COP9 SIGNALOSOME COMPLEX SUBUNIT 6"/>
    <property type="match status" value="1"/>
</dbReference>
<dbReference type="GO" id="GO:0000338">
    <property type="term" value="P:protein deneddylation"/>
    <property type="evidence" value="ECO:0007669"/>
    <property type="project" value="InterPro"/>
</dbReference>
<sequence length="397" mass="43792">MEVDKQTSLLSTHISSDSDLHVALHPLVLLSISDYSTRHTLRQQEGPVVGALLGQQTNRGITIEHAFECLLEGKAPDGIVLHDAWFEERLQQMKDVHKSPPLDLVGWYTVIPTSGPQPVHLPIHLQILEKYNENAVLLGFHPSEVLDDSTGSKLPITIYDSNYEAEETAKETGEDKVMNTEEPKGALKFRELPYTIETGDAEMIGMDFVARGGGNATAVEALKPKHDETDVKGKKAEGKDTKSEDSNVLEPEVEELIASLQSKANAIKMLKARIDLIAAYLKNLPEQTSESDDTKKSLSTNHSMLRSIQALLSRLCLIIPPNSKGFDQELISEQNDVALVSLLSTLTESINEVTMTGKKFQIVQHGRQSRRENPSTRGAMWDGPSDERLPSVGDLMA</sequence>
<feature type="region of interest" description="Disordered" evidence="3">
    <location>
        <begin position="364"/>
        <end position="397"/>
    </location>
</feature>
<keyword evidence="2" id="KW-0963">Cytoplasm</keyword>
<dbReference type="OrthoDB" id="1378at2759"/>
<evidence type="ECO:0000256" key="2">
    <source>
        <dbReference type="RuleBase" id="RU367006"/>
    </source>
</evidence>
<organism evidence="5 6">
    <name type="scientific">Scytalidium lignicola</name>
    <name type="common">Hyphomycete</name>
    <dbReference type="NCBI Taxonomy" id="5539"/>
    <lineage>
        <taxon>Eukaryota</taxon>
        <taxon>Fungi</taxon>
        <taxon>Dikarya</taxon>
        <taxon>Ascomycota</taxon>
        <taxon>Pezizomycotina</taxon>
        <taxon>Leotiomycetes</taxon>
        <taxon>Leotiomycetes incertae sedis</taxon>
        <taxon>Scytalidium</taxon>
    </lineage>
</organism>
<evidence type="ECO:0000259" key="4">
    <source>
        <dbReference type="PROSITE" id="PS50249"/>
    </source>
</evidence>
<evidence type="ECO:0000313" key="5">
    <source>
        <dbReference type="EMBL" id="RFU34504.1"/>
    </source>
</evidence>
<keyword evidence="2" id="KW-0539">Nucleus</keyword>
<feature type="compositionally biased region" description="Basic and acidic residues" evidence="3">
    <location>
        <begin position="224"/>
        <end position="245"/>
    </location>
</feature>
<dbReference type="AlphaFoldDB" id="A0A3E2HM77"/>
<evidence type="ECO:0000313" key="6">
    <source>
        <dbReference type="Proteomes" id="UP000258309"/>
    </source>
</evidence>
<evidence type="ECO:0000256" key="1">
    <source>
        <dbReference type="ARBA" id="ARBA00010893"/>
    </source>
</evidence>
<name>A0A3E2HM77_SCYLI</name>
<dbReference type="GO" id="GO:0008180">
    <property type="term" value="C:COP9 signalosome"/>
    <property type="evidence" value="ECO:0007669"/>
    <property type="project" value="UniProtKB-UniRule"/>
</dbReference>
<dbReference type="InterPro" id="IPR033859">
    <property type="entry name" value="MPN_CSN6"/>
</dbReference>
<comment type="caution">
    <text evidence="5">The sequence shown here is derived from an EMBL/GenBank/DDBJ whole genome shotgun (WGS) entry which is preliminary data.</text>
</comment>
<dbReference type="PROSITE" id="PS50249">
    <property type="entry name" value="MPN"/>
    <property type="match status" value="1"/>
</dbReference>
<evidence type="ECO:0000256" key="3">
    <source>
        <dbReference type="SAM" id="MobiDB-lite"/>
    </source>
</evidence>
<dbReference type="CDD" id="cd08063">
    <property type="entry name" value="MPN_CSN6"/>
    <property type="match status" value="1"/>
</dbReference>
<dbReference type="OMA" id="LVGWWST"/>
<dbReference type="PANTHER" id="PTHR10540">
    <property type="entry name" value="EUKARYOTIC TRANSLATION INITIATION FACTOR 3 SUBUNIT F-RELATED"/>
    <property type="match status" value="1"/>
</dbReference>
<feature type="non-terminal residue" evidence="5">
    <location>
        <position position="397"/>
    </location>
</feature>
<reference evidence="5 6" key="1">
    <citation type="submission" date="2018-05" db="EMBL/GenBank/DDBJ databases">
        <title>Draft genome sequence of Scytalidium lignicola DSM 105466, a ubiquitous saprotrophic fungus.</title>
        <authorList>
            <person name="Buettner E."/>
            <person name="Gebauer A.M."/>
            <person name="Hofrichter M."/>
            <person name="Liers C."/>
            <person name="Kellner H."/>
        </authorList>
    </citation>
    <scope>NUCLEOTIDE SEQUENCE [LARGE SCALE GENOMIC DNA]</scope>
    <source>
        <strain evidence="5 6">DSM 105466</strain>
    </source>
</reference>
<dbReference type="Pfam" id="PF13012">
    <property type="entry name" value="MitMem_reg"/>
    <property type="match status" value="1"/>
</dbReference>
<protein>
    <recommendedName>
        <fullName evidence="2">COP9 signalosome complex subunit 6</fullName>
    </recommendedName>
</protein>
<gene>
    <name evidence="5" type="ORF">B7463_g1838</name>
</gene>
<dbReference type="GO" id="GO:0008237">
    <property type="term" value="F:metallopeptidase activity"/>
    <property type="evidence" value="ECO:0007669"/>
    <property type="project" value="InterPro"/>
</dbReference>
<comment type="similarity">
    <text evidence="1 2">Belongs to the peptidase M67A family. CSN6 subfamily.</text>
</comment>
<comment type="function">
    <text evidence="2">Component of the COP9 signalosome complex (CSN), a complex involved in various cellular and developmental processes.</text>
</comment>
<dbReference type="InterPro" id="IPR024969">
    <property type="entry name" value="EIF3F/CSN6-like_C"/>
</dbReference>
<feature type="region of interest" description="Disordered" evidence="3">
    <location>
        <begin position="224"/>
        <end position="247"/>
    </location>
</feature>
<dbReference type="Pfam" id="PF01398">
    <property type="entry name" value="JAB"/>
    <property type="match status" value="1"/>
</dbReference>
<keyword evidence="2" id="KW-0736">Signalosome</keyword>
<keyword evidence="6" id="KW-1185">Reference proteome</keyword>